<feature type="domain" description="DUF6531" evidence="3">
    <location>
        <begin position="448"/>
        <end position="521"/>
    </location>
</feature>
<protein>
    <submittedName>
        <fullName evidence="6">Type IV secretion protein Rhs</fullName>
    </submittedName>
</protein>
<feature type="region of interest" description="Disordered" evidence="2">
    <location>
        <begin position="1465"/>
        <end position="1511"/>
    </location>
</feature>
<feature type="domain" description="Teneurin-like YD-shell" evidence="5">
    <location>
        <begin position="910"/>
        <end position="1053"/>
    </location>
</feature>
<dbReference type="Gene3D" id="3.90.210.10">
    <property type="entry name" value="Heat-Labile Enterotoxin, subunit A"/>
    <property type="match status" value="1"/>
</dbReference>
<dbReference type="InterPro" id="IPR031325">
    <property type="entry name" value="RHS_repeat"/>
</dbReference>
<organism evidence="6 7">
    <name type="scientific">Pseudomonas frederiksbergensis</name>
    <dbReference type="NCBI Taxonomy" id="104087"/>
    <lineage>
        <taxon>Bacteria</taxon>
        <taxon>Pseudomonadati</taxon>
        <taxon>Pseudomonadota</taxon>
        <taxon>Gammaproteobacteria</taxon>
        <taxon>Pseudomonadales</taxon>
        <taxon>Pseudomonadaceae</taxon>
        <taxon>Pseudomonas</taxon>
    </lineage>
</organism>
<dbReference type="EMBL" id="CP023466">
    <property type="protein sequence ID" value="ATE76679.1"/>
    <property type="molecule type" value="Genomic_DNA"/>
</dbReference>
<dbReference type="Gene3D" id="2.180.10.10">
    <property type="entry name" value="RHS repeat-associated core"/>
    <property type="match status" value="2"/>
</dbReference>
<dbReference type="SUPFAM" id="SSF69304">
    <property type="entry name" value="Tricorn protease N-terminal domain"/>
    <property type="match status" value="1"/>
</dbReference>
<sequence length="1625" mass="183475">MFEPDKVLALNNAIGLLVVAAMNPEQPNIEALLSDFRLCLNDYEAWAENFWTGGALNVEQVFKVGNEVRLSAPKDSTAPVSSTLAVCPASGPLTLVHMFEAARFVPIGDTPVMLEPVISQHNGELTFGEPVHATIGPSGILEIPECWRGHRYRITFFPDVTTEHVKALYASYQGVIGELEGWLRNEWRSEFEPLWADFSKAGFTQRYGLLQQADWHSFERSLHGLWDDVKQVYALVADLQGSSEKLLEYLTQGELETLLNASAETIANVLLMLSDEPLMFIHLAAFTSWLRMLPPQYIAEVVAQVRTEILISFLLMCLTGPTGLNLGMSARVLDKIKSPRARQWLAAASLRLAELTAKSDLTAHAGVLKPLVVSARNAPLRPAPTVPLQISAGNSPVVHVNNPIAIARDKSAAKTRLGRHDPHDDAPNQAKNPNGDSADCSALTCTNGCPVSMVSGEELLTLTDGALDGLLPFAFTRLYRTSAVEIDCGLGWGWSHSLAQRLELGVEQVVWIDHENRRTTFPLPSVERPAIHNSLSRAAIYLGDEPEELILALAGETSRFYHFHNGRLTAISDAYNNRLRITRDRQERIQRLDNGAGRSLLLCYERRHLIAVEYQSFHPSDDLGEAWRTEQTLAFYRYDARQRLIEASNAAGESERYDYDDNHVILQRQLAGGASFFWEWERSGKSARCVRHWASFAQMDTRYVWNDQGSVTVRNIDGSEEVYVHDDRARLVRRVELDGGEQLKAYDEQGRLVAEQDPLGAVTEYRYDDVGRLVALIPPQDEPTSYEYRNGFLHARSRGQAVWTYRRNAQGDVTEAVDPDGQVTHYHYDPQGRLLSIRYPDTSRHVFVWNALGQLLEETLPDGGQRTFSYDALGRQTTRQDEHGAVTQYQWDAVGRLIQTTHPTGATRGFSYNTYSKITAKRDELGRITRYEYVDDLHLVSRRINPDGTQLKYRYDNAQLLLTEIENESGEHYRLDYTPSGLIRQETGFDGRRTAYAYDLNGHLLEKTEFGDDGSQLVTGYQRDSAGRLLVKTLPDGILVKYRYDSLGRLTSVDDGHDHPLEFEYDQQDRLITENQGWGTLRYGYDACGQLNRLRLPDGSKLDYRHAKGGALTAIDLNGARLTSHTFLAGREQNRQQGLLLSEYAYDEQGRLKAHAVGQHQHPLYRRDYAYSLNGNLDSIADTRHGQRSYQYDPLNRLIRVRYSRDQQPESYAHDPAGNLLMQDRPGPTTIKGNRLLMQGDRHFDYDTFGNLIRERRGTGQKLVTEYRYDCQHRLVGVSTPDGRCSSYRYDAFGRRIAKTVDGKTTEFFWQGDNLVTESSSEHHRSYIYEPGTFRPLAMLDGKGPRHACPFYYQLDHLGTPQELTDYSGDIIWAARYTAYGRLTRLNRDTHQVLDQPLRFQGQYFDAETGLHYNRHRYYNPDVGRYLTPDPSKLAGGLNGYQYTHNPAGWVDPLGLSECPGGDGCKKPSFGGEDPAGKAGVDEREPKTPAPKREEDYLYRGDEREPDDVFQNGFKSKGKSNDLLLHSIDSENPPSNFISTSPSRDVGKLFATGYHTKVGYLYTLQKIDGYDLQKELGQAYLFGPEKEIAIANRIENIDVLGATLIIDDGRELGYSIPNPYRIIKK</sequence>
<evidence type="ECO:0000256" key="1">
    <source>
        <dbReference type="ARBA" id="ARBA00022737"/>
    </source>
</evidence>
<feature type="region of interest" description="Disordered" evidence="2">
    <location>
        <begin position="412"/>
        <end position="435"/>
    </location>
</feature>
<dbReference type="Proteomes" id="UP000218385">
    <property type="component" value="Chromosome"/>
</dbReference>
<dbReference type="InterPro" id="IPR045351">
    <property type="entry name" value="DUF6531"/>
</dbReference>
<dbReference type="InterPro" id="IPR056823">
    <property type="entry name" value="TEN-like_YD-shell"/>
</dbReference>
<gene>
    <name evidence="6" type="ORF">CNN82_09700</name>
</gene>
<dbReference type="Pfam" id="PF20148">
    <property type="entry name" value="DUF6531"/>
    <property type="match status" value="1"/>
</dbReference>
<evidence type="ECO:0000313" key="7">
    <source>
        <dbReference type="Proteomes" id="UP000218385"/>
    </source>
</evidence>
<evidence type="ECO:0000259" key="4">
    <source>
        <dbReference type="Pfam" id="PF22596"/>
    </source>
</evidence>
<dbReference type="NCBIfam" id="TIGR01643">
    <property type="entry name" value="YD_repeat_2x"/>
    <property type="match status" value="8"/>
</dbReference>
<name>A0AB33E8M5_9PSED</name>
<dbReference type="RefSeq" id="WP_096479804.1">
    <property type="nucleotide sequence ID" value="NZ_CP023466.1"/>
</dbReference>
<dbReference type="SUPFAM" id="SSF56399">
    <property type="entry name" value="ADP-ribosylation"/>
    <property type="match status" value="1"/>
</dbReference>
<dbReference type="Pfam" id="PF22596">
    <property type="entry name" value="Scabin-like"/>
    <property type="match status" value="1"/>
</dbReference>
<dbReference type="PANTHER" id="PTHR32305:SF15">
    <property type="entry name" value="PROTEIN RHSA-RELATED"/>
    <property type="match status" value="1"/>
</dbReference>
<feature type="compositionally biased region" description="Basic and acidic residues" evidence="2">
    <location>
        <begin position="1480"/>
        <end position="1503"/>
    </location>
</feature>
<evidence type="ECO:0000259" key="5">
    <source>
        <dbReference type="Pfam" id="PF25023"/>
    </source>
</evidence>
<dbReference type="Pfam" id="PF25023">
    <property type="entry name" value="TEN_YD-shell"/>
    <property type="match status" value="2"/>
</dbReference>
<feature type="compositionally biased region" description="Basic and acidic residues" evidence="2">
    <location>
        <begin position="412"/>
        <end position="426"/>
    </location>
</feature>
<dbReference type="NCBIfam" id="TIGR03696">
    <property type="entry name" value="Rhs_assc_core"/>
    <property type="match status" value="1"/>
</dbReference>
<dbReference type="InterPro" id="IPR050708">
    <property type="entry name" value="T6SS_VgrG/RHS"/>
</dbReference>
<evidence type="ECO:0000313" key="6">
    <source>
        <dbReference type="EMBL" id="ATE76679.1"/>
    </source>
</evidence>
<dbReference type="InterPro" id="IPR022385">
    <property type="entry name" value="Rhs_assc_core"/>
</dbReference>
<feature type="domain" description="Teneurin-like YD-shell" evidence="5">
    <location>
        <begin position="1185"/>
        <end position="1445"/>
    </location>
</feature>
<dbReference type="InterPro" id="IPR054695">
    <property type="entry name" value="Pierisin-like_dom"/>
</dbReference>
<feature type="domain" description="Pierisin-like" evidence="4">
    <location>
        <begin position="1498"/>
        <end position="1610"/>
    </location>
</feature>
<reference evidence="6 7" key="1">
    <citation type="submission" date="2017-09" db="EMBL/GenBank/DDBJ databases">
        <title>Complete Genome sequence of Lysobacter capsici KNU-15.</title>
        <authorList>
            <person name="Kim M.-C."/>
            <person name="Yi H."/>
            <person name="Lee D.-W."/>
            <person name="Shin J.-H."/>
        </authorList>
    </citation>
    <scope>NUCLEOTIDE SEQUENCE [LARGE SCALE GENOMIC DNA]</scope>
    <source>
        <strain evidence="6 7">KNU-15</strain>
    </source>
</reference>
<accession>A0AB33E8M5</accession>
<dbReference type="Pfam" id="PF05593">
    <property type="entry name" value="RHS_repeat"/>
    <property type="match status" value="3"/>
</dbReference>
<evidence type="ECO:0000259" key="3">
    <source>
        <dbReference type="Pfam" id="PF20148"/>
    </source>
</evidence>
<dbReference type="InterPro" id="IPR006530">
    <property type="entry name" value="YD"/>
</dbReference>
<dbReference type="PANTHER" id="PTHR32305">
    <property type="match status" value="1"/>
</dbReference>
<proteinExistence type="predicted"/>
<keyword evidence="1" id="KW-0677">Repeat</keyword>
<evidence type="ECO:0000256" key="2">
    <source>
        <dbReference type="SAM" id="MobiDB-lite"/>
    </source>
</evidence>